<dbReference type="InterPro" id="IPR036291">
    <property type="entry name" value="NAD(P)-bd_dom_sf"/>
</dbReference>
<sequence>MSGAGAYEVVQVATLGEDFDARLAARFRVLPLWQCAEPLEALAQHAGASRVAVTSVRAGLSRRQIELMPALQAACSWGVGYETLDVDAAAQRGVLISNTPDVLDDCVADLAWALLLAVARQTAVGDRYVKEGQWRSIGAFPLSTRVSGKKLGILGMGRIGAAIARRGAGFDMEIGYNNRHARPDSPYRYVASLAELAQWADFLVVACPGGAATRHLVDADVLRALGPRGILVNIARGTVVDEAALEAALRAGELGGAGLDVLEHEPAVPEAFKNMDQVALMPHVGSATRETRAGMTQLVFDNVVSFFEHGILLTPVAPARGGA</sequence>
<reference evidence="7 8" key="1">
    <citation type="submission" date="2016-11" db="EMBL/GenBank/DDBJ databases">
        <authorList>
            <person name="Jaros S."/>
            <person name="Januszkiewicz K."/>
            <person name="Wedrychowicz H."/>
        </authorList>
    </citation>
    <scope>NUCLEOTIDE SEQUENCE [LARGE SCALE GENOMIC DNA]</scope>
    <source>
        <strain evidence="7 8">CGMCC 1.10190</strain>
    </source>
</reference>
<dbReference type="InterPro" id="IPR050223">
    <property type="entry name" value="D-isomer_2-hydroxyacid_DH"/>
</dbReference>
<dbReference type="CDD" id="cd12156">
    <property type="entry name" value="HPPR"/>
    <property type="match status" value="1"/>
</dbReference>
<accession>A0A1M5YPR4</accession>
<keyword evidence="1" id="KW-0521">NADP</keyword>
<protein>
    <submittedName>
        <fullName evidence="7">Lactate dehydrogenase</fullName>
    </submittedName>
</protein>
<dbReference type="PANTHER" id="PTHR10996:SF178">
    <property type="entry name" value="2-HYDROXYACID DEHYDROGENASE YGL185C-RELATED"/>
    <property type="match status" value="1"/>
</dbReference>
<dbReference type="FunFam" id="3.40.50.720:FF:000213">
    <property type="entry name" value="Putative 2-hydroxyacid dehydrogenase"/>
    <property type="match status" value="1"/>
</dbReference>
<dbReference type="STRING" id="658167.SAMN04488135_11033"/>
<keyword evidence="2 4" id="KW-0560">Oxidoreductase</keyword>
<dbReference type="SUPFAM" id="SSF52283">
    <property type="entry name" value="Formate/glycerate dehydrogenase catalytic domain-like"/>
    <property type="match status" value="1"/>
</dbReference>
<dbReference type="RefSeq" id="WP_073105235.1">
    <property type="nucleotide sequence ID" value="NZ_FQXE01000010.1"/>
</dbReference>
<feature type="domain" description="D-isomer specific 2-hydroxyacid dehydrogenase NAD-binding" evidence="6">
    <location>
        <begin position="113"/>
        <end position="285"/>
    </location>
</feature>
<evidence type="ECO:0000256" key="1">
    <source>
        <dbReference type="ARBA" id="ARBA00022857"/>
    </source>
</evidence>
<dbReference type="AlphaFoldDB" id="A0A1M5YPR4"/>
<dbReference type="Pfam" id="PF02826">
    <property type="entry name" value="2-Hacid_dh_C"/>
    <property type="match status" value="1"/>
</dbReference>
<dbReference type="InterPro" id="IPR006139">
    <property type="entry name" value="D-isomer_2_OHA_DH_cat_dom"/>
</dbReference>
<dbReference type="SUPFAM" id="SSF51735">
    <property type="entry name" value="NAD(P)-binding Rossmann-fold domains"/>
    <property type="match status" value="1"/>
</dbReference>
<dbReference type="EMBL" id="FQXE01000010">
    <property type="protein sequence ID" value="SHI13890.1"/>
    <property type="molecule type" value="Genomic_DNA"/>
</dbReference>
<dbReference type="GO" id="GO:0016618">
    <property type="term" value="F:hydroxypyruvate reductase [NAD(P)H] activity"/>
    <property type="evidence" value="ECO:0007669"/>
    <property type="project" value="TreeGrafter"/>
</dbReference>
<organism evidence="7 8">
    <name type="scientific">Pollutimonas bauzanensis</name>
    <dbReference type="NCBI Taxonomy" id="658167"/>
    <lineage>
        <taxon>Bacteria</taxon>
        <taxon>Pseudomonadati</taxon>
        <taxon>Pseudomonadota</taxon>
        <taxon>Betaproteobacteria</taxon>
        <taxon>Burkholderiales</taxon>
        <taxon>Alcaligenaceae</taxon>
        <taxon>Pollutimonas</taxon>
    </lineage>
</organism>
<keyword evidence="8" id="KW-1185">Reference proteome</keyword>
<dbReference type="Pfam" id="PF00389">
    <property type="entry name" value="2-Hacid_dh"/>
    <property type="match status" value="1"/>
</dbReference>
<dbReference type="GO" id="GO:0051287">
    <property type="term" value="F:NAD binding"/>
    <property type="evidence" value="ECO:0007669"/>
    <property type="project" value="InterPro"/>
</dbReference>
<dbReference type="InterPro" id="IPR006140">
    <property type="entry name" value="D-isomer_DH_NAD-bd"/>
</dbReference>
<evidence type="ECO:0000256" key="3">
    <source>
        <dbReference type="ARBA" id="ARBA00023027"/>
    </source>
</evidence>
<dbReference type="OrthoDB" id="9805416at2"/>
<dbReference type="Gene3D" id="3.40.50.720">
    <property type="entry name" value="NAD(P)-binding Rossmann-like Domain"/>
    <property type="match status" value="2"/>
</dbReference>
<evidence type="ECO:0000256" key="2">
    <source>
        <dbReference type="ARBA" id="ARBA00023002"/>
    </source>
</evidence>
<feature type="domain" description="D-isomer specific 2-hydroxyacid dehydrogenase catalytic" evidence="5">
    <location>
        <begin position="36"/>
        <end position="316"/>
    </location>
</feature>
<proteinExistence type="inferred from homology"/>
<dbReference type="GO" id="GO:0030267">
    <property type="term" value="F:glyoxylate reductase (NADPH) activity"/>
    <property type="evidence" value="ECO:0007669"/>
    <property type="project" value="TreeGrafter"/>
</dbReference>
<name>A0A1M5YPR4_9BURK</name>
<dbReference type="GO" id="GO:0005829">
    <property type="term" value="C:cytosol"/>
    <property type="evidence" value="ECO:0007669"/>
    <property type="project" value="TreeGrafter"/>
</dbReference>
<keyword evidence="3" id="KW-0520">NAD</keyword>
<evidence type="ECO:0000313" key="8">
    <source>
        <dbReference type="Proteomes" id="UP000184226"/>
    </source>
</evidence>
<evidence type="ECO:0000256" key="4">
    <source>
        <dbReference type="RuleBase" id="RU003719"/>
    </source>
</evidence>
<evidence type="ECO:0000259" key="5">
    <source>
        <dbReference type="Pfam" id="PF00389"/>
    </source>
</evidence>
<dbReference type="PANTHER" id="PTHR10996">
    <property type="entry name" value="2-HYDROXYACID DEHYDROGENASE-RELATED"/>
    <property type="match status" value="1"/>
</dbReference>
<evidence type="ECO:0000259" key="6">
    <source>
        <dbReference type="Pfam" id="PF02826"/>
    </source>
</evidence>
<evidence type="ECO:0000313" key="7">
    <source>
        <dbReference type="EMBL" id="SHI13890.1"/>
    </source>
</evidence>
<comment type="similarity">
    <text evidence="4">Belongs to the D-isomer specific 2-hydroxyacid dehydrogenase family.</text>
</comment>
<gene>
    <name evidence="7" type="ORF">SAMN04488135_11033</name>
</gene>
<dbReference type="Proteomes" id="UP000184226">
    <property type="component" value="Unassembled WGS sequence"/>
</dbReference>